<gene>
    <name evidence="2" type="ORF">ACFYXQ_41380</name>
</gene>
<dbReference type="RefSeq" id="WP_387406752.1">
    <property type="nucleotide sequence ID" value="NZ_JBIAQY010000025.1"/>
</dbReference>
<evidence type="ECO:0008006" key="4">
    <source>
        <dbReference type="Google" id="ProtNLM"/>
    </source>
</evidence>
<comment type="caution">
    <text evidence="2">The sequence shown here is derived from an EMBL/GenBank/DDBJ whole genome shotgun (WGS) entry which is preliminary data.</text>
</comment>
<keyword evidence="3" id="KW-1185">Reference proteome</keyword>
<feature type="region of interest" description="Disordered" evidence="1">
    <location>
        <begin position="143"/>
        <end position="202"/>
    </location>
</feature>
<accession>A0ABW6SG48</accession>
<protein>
    <recommendedName>
        <fullName evidence="4">Rho termination factor N-terminal domain-containing protein</fullName>
    </recommendedName>
</protein>
<evidence type="ECO:0000256" key="1">
    <source>
        <dbReference type="SAM" id="MobiDB-lite"/>
    </source>
</evidence>
<evidence type="ECO:0000313" key="3">
    <source>
        <dbReference type="Proteomes" id="UP001601992"/>
    </source>
</evidence>
<proteinExistence type="predicted"/>
<sequence length="259" mass="28077">MNDLRSFAALQSRVYEFLERQDEATLRAIISGTARLDVVVDGASSQAGSASHENVRIAPYLQPVDVGIVPSRDPVQVAYQLSQLSSERRRSYLSAANLTVAELQDVAKRLGLRGYSKLTKAKLFEALISHGIVSADVVASQSRPLESSSSDPADGLPATGSTVLEGETASDESRSAGTAPPIEPNSKAAHVASHLRETETEEEGAAYLRAQQLDRATMLAVATELHLTRVDRLSRTELERRVLEQAIGARRKFGGLRKW</sequence>
<dbReference type="EMBL" id="JBIAQY010000025">
    <property type="protein sequence ID" value="MFF3574219.1"/>
    <property type="molecule type" value="Genomic_DNA"/>
</dbReference>
<reference evidence="2 3" key="1">
    <citation type="submission" date="2024-10" db="EMBL/GenBank/DDBJ databases">
        <title>The Natural Products Discovery Center: Release of the First 8490 Sequenced Strains for Exploring Actinobacteria Biosynthetic Diversity.</title>
        <authorList>
            <person name="Kalkreuter E."/>
            <person name="Kautsar S.A."/>
            <person name="Yang D."/>
            <person name="Bader C.D."/>
            <person name="Teijaro C.N."/>
            <person name="Fluegel L."/>
            <person name="Davis C.M."/>
            <person name="Simpson J.R."/>
            <person name="Lauterbach L."/>
            <person name="Steele A.D."/>
            <person name="Gui C."/>
            <person name="Meng S."/>
            <person name="Li G."/>
            <person name="Viehrig K."/>
            <person name="Ye F."/>
            <person name="Su P."/>
            <person name="Kiefer A.F."/>
            <person name="Nichols A."/>
            <person name="Cepeda A.J."/>
            <person name="Yan W."/>
            <person name="Fan B."/>
            <person name="Jiang Y."/>
            <person name="Adhikari A."/>
            <person name="Zheng C.-J."/>
            <person name="Schuster L."/>
            <person name="Cowan T.M."/>
            <person name="Smanski M.J."/>
            <person name="Chevrette M.G."/>
            <person name="De Carvalho L.P.S."/>
            <person name="Shen B."/>
        </authorList>
    </citation>
    <scope>NUCLEOTIDE SEQUENCE [LARGE SCALE GENOMIC DNA]</scope>
    <source>
        <strain evidence="2 3">NPDC002593</strain>
    </source>
</reference>
<dbReference type="Proteomes" id="UP001601992">
    <property type="component" value="Unassembled WGS sequence"/>
</dbReference>
<organism evidence="2 3">
    <name type="scientific">Nocardia jiangxiensis</name>
    <dbReference type="NCBI Taxonomy" id="282685"/>
    <lineage>
        <taxon>Bacteria</taxon>
        <taxon>Bacillati</taxon>
        <taxon>Actinomycetota</taxon>
        <taxon>Actinomycetes</taxon>
        <taxon>Mycobacteriales</taxon>
        <taxon>Nocardiaceae</taxon>
        <taxon>Nocardia</taxon>
    </lineage>
</organism>
<name>A0ABW6SG48_9NOCA</name>
<evidence type="ECO:0000313" key="2">
    <source>
        <dbReference type="EMBL" id="MFF3574219.1"/>
    </source>
</evidence>